<sequence>MPPCLVRRQRDNFLHCHLSLPEQHHAPHRLYRCHLSLPERHHAPQRLYQ</sequence>
<dbReference type="AlphaFoldDB" id="A0A0A9CFW6"/>
<proteinExistence type="predicted"/>
<accession>A0A0A9CFW6</accession>
<protein>
    <submittedName>
        <fullName evidence="1">Uncharacterized protein</fullName>
    </submittedName>
</protein>
<dbReference type="EMBL" id="GBRH01224537">
    <property type="protein sequence ID" value="JAD73358.1"/>
    <property type="molecule type" value="Transcribed_RNA"/>
</dbReference>
<reference evidence="1" key="2">
    <citation type="journal article" date="2015" name="Data Brief">
        <title>Shoot transcriptome of the giant reed, Arundo donax.</title>
        <authorList>
            <person name="Barrero R.A."/>
            <person name="Guerrero F.D."/>
            <person name="Moolhuijzen P."/>
            <person name="Goolsby J.A."/>
            <person name="Tidwell J."/>
            <person name="Bellgard S.E."/>
            <person name="Bellgard M.I."/>
        </authorList>
    </citation>
    <scope>NUCLEOTIDE SEQUENCE</scope>
    <source>
        <tissue evidence="1">Shoot tissue taken approximately 20 cm above the soil surface</tissue>
    </source>
</reference>
<name>A0A0A9CFW6_ARUDO</name>
<reference evidence="1" key="1">
    <citation type="submission" date="2014-09" db="EMBL/GenBank/DDBJ databases">
        <authorList>
            <person name="Magalhaes I.L.F."/>
            <person name="Oliveira U."/>
            <person name="Santos F.R."/>
            <person name="Vidigal T.H.D.A."/>
            <person name="Brescovit A.D."/>
            <person name="Santos A.J."/>
        </authorList>
    </citation>
    <scope>NUCLEOTIDE SEQUENCE</scope>
    <source>
        <tissue evidence="1">Shoot tissue taken approximately 20 cm above the soil surface</tissue>
    </source>
</reference>
<evidence type="ECO:0000313" key="1">
    <source>
        <dbReference type="EMBL" id="JAD73358.1"/>
    </source>
</evidence>
<organism evidence="1">
    <name type="scientific">Arundo donax</name>
    <name type="common">Giant reed</name>
    <name type="synonym">Donax arundinaceus</name>
    <dbReference type="NCBI Taxonomy" id="35708"/>
    <lineage>
        <taxon>Eukaryota</taxon>
        <taxon>Viridiplantae</taxon>
        <taxon>Streptophyta</taxon>
        <taxon>Embryophyta</taxon>
        <taxon>Tracheophyta</taxon>
        <taxon>Spermatophyta</taxon>
        <taxon>Magnoliopsida</taxon>
        <taxon>Liliopsida</taxon>
        <taxon>Poales</taxon>
        <taxon>Poaceae</taxon>
        <taxon>PACMAD clade</taxon>
        <taxon>Arundinoideae</taxon>
        <taxon>Arundineae</taxon>
        <taxon>Arundo</taxon>
    </lineage>
</organism>